<dbReference type="RefSeq" id="XP_003670742.1">
    <property type="nucleotide sequence ID" value="XM_003670694.1"/>
</dbReference>
<sequence>MESIDSLISDLINAFDEYEDDPISLAASIEMHSDQLNSDGKTSDKEKFLEALLKEIKSHPQIAAKISWDLPKEIFKFFTVTDIDINQRLGYSVIISLVMKCFNEISLSGNPKDCLLTGCEILSGLSLENENLSLGMTQDSNKKTSTGPQYAQVDTKKYYMERTPADFFVTIKMHILFELIGTTLKRINTIYPSKYLRLATSSMLQFVRVNSEGLYDIRIVMRRLYGFCRGYISPEHDVINTDENIEQRGKIAQEELEEITRNEEVLQAKILRNFCTAGLQTCLKATNDKSDAYYYHKLLQTECQLSAFYKDLVEINSRFYNLALSFDIDTKEEFLHVLEESSSIYKGVPKVVGKGQNGDIIKQVVHKLSYSYELQKITKEKGLYVDPFGIVLLSAFHYMETGNHLYPEIHVQDAIYLYLRCVTPSFYSDFYTNLSVEGVARYWLWVSITRSPSITLKEEISELPEALLSVFLETLLLKNCTQNSEETRMITFTLLTRLSCLVPEEIAFEFLSESLASCPYPHGKSCALGILKDLMSKNQIHADKADDSLSQVTEQVMNLSISVSGNRTPKNKTITDERPYIRITDERMTIVHRMAMADVEKVNDSKVRRSDLILIINYLEYFIGLCHKWDKKLLLNFSHEVGVNLSGYSHDSDLQKKLLSLNKHLDELISEK</sequence>
<evidence type="ECO:0008006" key="4">
    <source>
        <dbReference type="Google" id="ProtNLM"/>
    </source>
</evidence>
<accession>G0WCI8</accession>
<organism evidence="2 3">
    <name type="scientific">Naumovozyma dairenensis (strain ATCC 10597 / BCRC 20456 / CBS 421 / NBRC 0211 / NRRL Y-12639)</name>
    <name type="common">Saccharomyces dairenensis</name>
    <dbReference type="NCBI Taxonomy" id="1071378"/>
    <lineage>
        <taxon>Eukaryota</taxon>
        <taxon>Fungi</taxon>
        <taxon>Dikarya</taxon>
        <taxon>Ascomycota</taxon>
        <taxon>Saccharomycotina</taxon>
        <taxon>Saccharomycetes</taxon>
        <taxon>Saccharomycetales</taxon>
        <taxon>Saccharomycetaceae</taxon>
        <taxon>Naumovozyma</taxon>
    </lineage>
</organism>
<dbReference type="eggNOG" id="ENOG502QWJN">
    <property type="taxonomic scope" value="Eukaryota"/>
</dbReference>
<evidence type="ECO:0000313" key="3">
    <source>
        <dbReference type="Proteomes" id="UP000000689"/>
    </source>
</evidence>
<dbReference type="STRING" id="1071378.G0WCI8"/>
<evidence type="ECO:0000256" key="1">
    <source>
        <dbReference type="SAM" id="Coils"/>
    </source>
</evidence>
<dbReference type="GeneID" id="11496837"/>
<dbReference type="AlphaFoldDB" id="G0WCI8"/>
<dbReference type="GO" id="GO:0005737">
    <property type="term" value="C:cytoplasm"/>
    <property type="evidence" value="ECO:0007669"/>
    <property type="project" value="TreeGrafter"/>
</dbReference>
<dbReference type="GO" id="GO:0065003">
    <property type="term" value="P:protein-containing complex assembly"/>
    <property type="evidence" value="ECO:0007669"/>
    <property type="project" value="EnsemblFungi"/>
</dbReference>
<keyword evidence="3" id="KW-1185">Reference proteome</keyword>
<keyword evidence="1" id="KW-0175">Coiled coil</keyword>
<feature type="coiled-coil region" evidence="1">
    <location>
        <begin position="242"/>
        <end position="269"/>
    </location>
</feature>
<dbReference type="Pfam" id="PF08568">
    <property type="entry name" value="Kinetochor_Ybp2"/>
    <property type="match status" value="1"/>
</dbReference>
<name>G0WCI8_NAUDC</name>
<dbReference type="OrthoDB" id="5396786at2759"/>
<dbReference type="GO" id="GO:0140297">
    <property type="term" value="F:DNA-binding transcription factor binding"/>
    <property type="evidence" value="ECO:0007669"/>
    <property type="project" value="EnsemblFungi"/>
</dbReference>
<gene>
    <name evidence="2" type="primary">NDAI0F01800</name>
    <name evidence="2" type="ordered locus">NDAI_0F01800</name>
</gene>
<proteinExistence type="predicted"/>
<dbReference type="GO" id="GO:0034599">
    <property type="term" value="P:cellular response to oxidative stress"/>
    <property type="evidence" value="ECO:0007669"/>
    <property type="project" value="InterPro"/>
</dbReference>
<dbReference type="InterPro" id="IPR040347">
    <property type="entry name" value="YBP1/2"/>
</dbReference>
<dbReference type="GO" id="GO:0015035">
    <property type="term" value="F:protein-disulfide reductase activity"/>
    <property type="evidence" value="ECO:0007669"/>
    <property type="project" value="EnsemblFungi"/>
</dbReference>
<dbReference type="PANTHER" id="PTHR28020:SF1">
    <property type="entry name" value="YAP1-BINDING PROTEIN 1-RELATED"/>
    <property type="match status" value="1"/>
</dbReference>
<reference evidence="2 3" key="1">
    <citation type="journal article" date="2011" name="Proc. Natl. Acad. Sci. U.S.A.">
        <title>Evolutionary erosion of yeast sex chromosomes by mating-type switching accidents.</title>
        <authorList>
            <person name="Gordon J.L."/>
            <person name="Armisen D."/>
            <person name="Proux-Wera E."/>
            <person name="Oheigeartaigh S.S."/>
            <person name="Byrne K.P."/>
            <person name="Wolfe K.H."/>
        </authorList>
    </citation>
    <scope>NUCLEOTIDE SEQUENCE [LARGE SCALE GENOMIC DNA]</scope>
    <source>
        <strain evidence="3">ATCC 10597 / BCRC 20456 / CBS 421 / NBRC 0211 / NRRL Y-12639</strain>
    </source>
</reference>
<dbReference type="EMBL" id="HE580272">
    <property type="protein sequence ID" value="CCD25499.1"/>
    <property type="molecule type" value="Genomic_DNA"/>
</dbReference>
<dbReference type="PANTHER" id="PTHR28020">
    <property type="entry name" value="YAP1-BINDING PROTEIN 1-RELATED"/>
    <property type="match status" value="1"/>
</dbReference>
<dbReference type="InterPro" id="IPR013877">
    <property type="entry name" value="YAP-bd/ALF4/Glomulin"/>
</dbReference>
<dbReference type="HOGENOM" id="CLU_024514_0_0_1"/>
<protein>
    <recommendedName>
        <fullName evidence="4">YAP1 binding protein 2</fullName>
    </recommendedName>
</protein>
<dbReference type="Proteomes" id="UP000000689">
    <property type="component" value="Chromosome 6"/>
</dbReference>
<dbReference type="KEGG" id="ndi:NDAI_0F01800"/>
<dbReference type="OMA" id="TYEIGWD"/>
<evidence type="ECO:0000313" key="2">
    <source>
        <dbReference type="EMBL" id="CCD25499.1"/>
    </source>
</evidence>